<dbReference type="eggNOG" id="COG0346">
    <property type="taxonomic scope" value="Bacteria"/>
</dbReference>
<dbReference type="Gene3D" id="3.10.180.10">
    <property type="entry name" value="2,3-Dihydroxybiphenyl 1,2-Dioxygenase, domain 1"/>
    <property type="match status" value="1"/>
</dbReference>
<comment type="caution">
    <text evidence="2">The sequence shown here is derived from an EMBL/GenBank/DDBJ whole genome shotgun (WGS) entry which is preliminary data.</text>
</comment>
<protein>
    <recommendedName>
        <fullName evidence="1">VOC domain-containing protein</fullName>
    </recommendedName>
</protein>
<gene>
    <name evidence="2" type="ORF">C666_08070</name>
</gene>
<dbReference type="Pfam" id="PF00903">
    <property type="entry name" value="Glyoxalase"/>
    <property type="match status" value="1"/>
</dbReference>
<keyword evidence="3" id="KW-1185">Reference proteome</keyword>
<sequence length="143" mass="15211">MQPGGDAAGILLNTSPTMLRTIESIIRFVPDIEAAAAWYADLLGGTVRHENPQFAFVHADGLTIGFHPADSKCPGGIGGTTVYWEVQDIEVAIRHLEHKGAVLYRSPITTGFGARAAILVDPFGCTIGLNQGNARSRALIRGD</sequence>
<dbReference type="SUPFAM" id="SSF54593">
    <property type="entry name" value="Glyoxalase/Bleomycin resistance protein/Dihydroxybiphenyl dioxygenase"/>
    <property type="match status" value="1"/>
</dbReference>
<dbReference type="PANTHER" id="PTHR33993:SF14">
    <property type="entry name" value="GB|AAF24581.1"/>
    <property type="match status" value="1"/>
</dbReference>
<dbReference type="PROSITE" id="PS51819">
    <property type="entry name" value="VOC"/>
    <property type="match status" value="1"/>
</dbReference>
<dbReference type="InterPro" id="IPR004360">
    <property type="entry name" value="Glyas_Fos-R_dOase_dom"/>
</dbReference>
<dbReference type="InterPro" id="IPR052164">
    <property type="entry name" value="Anthracycline_SecMetBiosynth"/>
</dbReference>
<name>N6Z323_THAL4</name>
<reference evidence="2 3" key="1">
    <citation type="submission" date="2012-09" db="EMBL/GenBank/DDBJ databases">
        <title>Draft Genome Sequences of 6 Strains from Genus Thauera.</title>
        <authorList>
            <person name="Liu B."/>
            <person name="Shapleigh J.P."/>
            <person name="Frostegard A.H."/>
        </authorList>
    </citation>
    <scope>NUCLEOTIDE SEQUENCE [LARGE SCALE GENOMIC DNA]</scope>
    <source>
        <strain evidence="3">47Lol / DSM 12138</strain>
    </source>
</reference>
<evidence type="ECO:0000313" key="2">
    <source>
        <dbReference type="EMBL" id="ENO88768.1"/>
    </source>
</evidence>
<dbReference type="STRING" id="1123367.GCA_000621305_00747"/>
<evidence type="ECO:0000259" key="1">
    <source>
        <dbReference type="PROSITE" id="PS51819"/>
    </source>
</evidence>
<dbReference type="EMBL" id="AMXE01000022">
    <property type="protein sequence ID" value="ENO88768.1"/>
    <property type="molecule type" value="Genomic_DNA"/>
</dbReference>
<proteinExistence type="predicted"/>
<dbReference type="PANTHER" id="PTHR33993">
    <property type="entry name" value="GLYOXALASE-RELATED"/>
    <property type="match status" value="1"/>
</dbReference>
<feature type="domain" description="VOC" evidence="1">
    <location>
        <begin position="21"/>
        <end position="132"/>
    </location>
</feature>
<dbReference type="InterPro" id="IPR029068">
    <property type="entry name" value="Glyas_Bleomycin-R_OHBP_Dase"/>
</dbReference>
<accession>N6Z323</accession>
<dbReference type="Proteomes" id="UP000013232">
    <property type="component" value="Unassembled WGS sequence"/>
</dbReference>
<dbReference type="AlphaFoldDB" id="N6Z323"/>
<organism evidence="2 3">
    <name type="scientific">Thauera linaloolentis (strain DSM 12138 / JCM 21573 / CCUG 41526 / CIP 105981 / IAM 15112 / NBRC 102519 / 47Lol)</name>
    <dbReference type="NCBI Taxonomy" id="1123367"/>
    <lineage>
        <taxon>Bacteria</taxon>
        <taxon>Pseudomonadati</taxon>
        <taxon>Pseudomonadota</taxon>
        <taxon>Betaproteobacteria</taxon>
        <taxon>Rhodocyclales</taxon>
        <taxon>Zoogloeaceae</taxon>
        <taxon>Thauera</taxon>
    </lineage>
</organism>
<dbReference type="InterPro" id="IPR037523">
    <property type="entry name" value="VOC_core"/>
</dbReference>
<evidence type="ECO:0000313" key="3">
    <source>
        <dbReference type="Proteomes" id="UP000013232"/>
    </source>
</evidence>